<proteinExistence type="predicted"/>
<dbReference type="AlphaFoldDB" id="T1CYJ7"/>
<gene>
    <name evidence="1" type="ORF">HFN_1619</name>
</gene>
<comment type="caution">
    <text evidence="1">The sequence shown here is derived from an EMBL/GenBank/DDBJ whole genome shotgun (WGS) entry which is preliminary data.</text>
</comment>
<keyword evidence="2" id="KW-1185">Reference proteome</keyword>
<dbReference type="EMBL" id="BASD01000004">
    <property type="protein sequence ID" value="GAD18021.1"/>
    <property type="molecule type" value="Genomic_DNA"/>
</dbReference>
<reference evidence="1 2" key="1">
    <citation type="journal article" date="2013" name="Genome Announc.">
        <title>Draft Genome Sequence of Helicobacter fennelliae Strain MRY12-0050, Isolated from a Bacteremia Patient.</title>
        <authorList>
            <person name="Rimbara E."/>
            <person name="Matsui M."/>
            <person name="Mori S."/>
            <person name="Suzuki S."/>
            <person name="Suzuki M."/>
            <person name="Kim H."/>
            <person name="Sekizuka T."/>
            <person name="Kuroda M."/>
            <person name="Shibayama K."/>
        </authorList>
    </citation>
    <scope>NUCLEOTIDE SEQUENCE [LARGE SCALE GENOMIC DNA]</scope>
    <source>
        <strain evidence="1 2">MRY12-0050</strain>
    </source>
</reference>
<protein>
    <submittedName>
        <fullName evidence="1">Uncharacterized protein</fullName>
    </submittedName>
</protein>
<evidence type="ECO:0000313" key="1">
    <source>
        <dbReference type="EMBL" id="GAD18021.1"/>
    </source>
</evidence>
<evidence type="ECO:0000313" key="2">
    <source>
        <dbReference type="Proteomes" id="UP000018143"/>
    </source>
</evidence>
<dbReference type="STRING" id="1325130.HFN_1619"/>
<sequence>MIIYDEFRFSFASSCRPRNDDLESRIYANTKERKEILYF</sequence>
<organism evidence="1 2">
    <name type="scientific">Helicobacter fennelliae MRY12-0050</name>
    <dbReference type="NCBI Taxonomy" id="1325130"/>
    <lineage>
        <taxon>Bacteria</taxon>
        <taxon>Pseudomonadati</taxon>
        <taxon>Campylobacterota</taxon>
        <taxon>Epsilonproteobacteria</taxon>
        <taxon>Campylobacterales</taxon>
        <taxon>Helicobacteraceae</taxon>
        <taxon>Helicobacter</taxon>
    </lineage>
</organism>
<dbReference type="Proteomes" id="UP000018143">
    <property type="component" value="Unassembled WGS sequence"/>
</dbReference>
<accession>T1CYJ7</accession>
<name>T1CYJ7_9HELI</name>